<keyword evidence="2" id="KW-1185">Reference proteome</keyword>
<accession>A0A0C2S3B3</accession>
<proteinExistence type="predicted"/>
<organism evidence="1 2">
    <name type="scientific">Amanita muscaria (strain Koide BX008)</name>
    <dbReference type="NCBI Taxonomy" id="946122"/>
    <lineage>
        <taxon>Eukaryota</taxon>
        <taxon>Fungi</taxon>
        <taxon>Dikarya</taxon>
        <taxon>Basidiomycota</taxon>
        <taxon>Agaricomycotina</taxon>
        <taxon>Agaricomycetes</taxon>
        <taxon>Agaricomycetidae</taxon>
        <taxon>Agaricales</taxon>
        <taxon>Pluteineae</taxon>
        <taxon>Amanitaceae</taxon>
        <taxon>Amanita</taxon>
    </lineage>
</organism>
<reference evidence="1 2" key="1">
    <citation type="submission" date="2014-04" db="EMBL/GenBank/DDBJ databases">
        <title>Evolutionary Origins and Diversification of the Mycorrhizal Mutualists.</title>
        <authorList>
            <consortium name="DOE Joint Genome Institute"/>
            <consortium name="Mycorrhizal Genomics Consortium"/>
            <person name="Kohler A."/>
            <person name="Kuo A."/>
            <person name="Nagy L.G."/>
            <person name="Floudas D."/>
            <person name="Copeland A."/>
            <person name="Barry K.W."/>
            <person name="Cichocki N."/>
            <person name="Veneault-Fourrey C."/>
            <person name="LaButti K."/>
            <person name="Lindquist E.A."/>
            <person name="Lipzen A."/>
            <person name="Lundell T."/>
            <person name="Morin E."/>
            <person name="Murat C."/>
            <person name="Riley R."/>
            <person name="Ohm R."/>
            <person name="Sun H."/>
            <person name="Tunlid A."/>
            <person name="Henrissat B."/>
            <person name="Grigoriev I.V."/>
            <person name="Hibbett D.S."/>
            <person name="Martin F."/>
        </authorList>
    </citation>
    <scope>NUCLEOTIDE SEQUENCE [LARGE SCALE GENOMIC DNA]</scope>
    <source>
        <strain evidence="1 2">Koide BX008</strain>
    </source>
</reference>
<protein>
    <submittedName>
        <fullName evidence="1">Uncharacterized protein</fullName>
    </submittedName>
</protein>
<dbReference type="InParanoid" id="A0A0C2S3B3"/>
<dbReference type="Proteomes" id="UP000054549">
    <property type="component" value="Unassembled WGS sequence"/>
</dbReference>
<evidence type="ECO:0000313" key="1">
    <source>
        <dbReference type="EMBL" id="KIL57135.1"/>
    </source>
</evidence>
<gene>
    <name evidence="1" type="ORF">M378DRAFT_172092</name>
</gene>
<evidence type="ECO:0000313" key="2">
    <source>
        <dbReference type="Proteomes" id="UP000054549"/>
    </source>
</evidence>
<dbReference type="EMBL" id="KN818381">
    <property type="protein sequence ID" value="KIL57135.1"/>
    <property type="molecule type" value="Genomic_DNA"/>
</dbReference>
<sequence>MRSIAESTTEVSLPKVRIIEQEDRQAMQLLQAQAQKISELAGQGGSTKSHATSH</sequence>
<dbReference type="AlphaFoldDB" id="A0A0C2S3B3"/>
<dbReference type="HOGENOM" id="CLU_3049822_0_0_1"/>
<name>A0A0C2S3B3_AMAMK</name>